<dbReference type="RefSeq" id="WP_369789588.1">
    <property type="nucleotide sequence ID" value="NZ_CP165628.1"/>
</dbReference>
<organism evidence="2">
    <name type="scientific">Rouxiella sp. WC2420</name>
    <dbReference type="NCBI Taxonomy" id="3234145"/>
    <lineage>
        <taxon>Bacteria</taxon>
        <taxon>Pseudomonadati</taxon>
        <taxon>Pseudomonadota</taxon>
        <taxon>Gammaproteobacteria</taxon>
        <taxon>Enterobacterales</taxon>
        <taxon>Yersiniaceae</taxon>
        <taxon>Rouxiella</taxon>
    </lineage>
</organism>
<sequence length="130" mass="14079">MKPLIPLFFLCSISPGFAAITVFTTTGHPAVNSDADTRTVFLDAPDRQQNAMFGQLSSEPTAAVQDARSGLQRMSADQQQQLVEAWRGVIAAWKLGIEKYPAVVFDDVDVVYGTTDVDLAKNIRAQGGHP</sequence>
<feature type="chain" id="PRO_5044197904" evidence="1">
    <location>
        <begin position="19"/>
        <end position="130"/>
    </location>
</feature>
<proteinExistence type="predicted"/>
<feature type="signal peptide" evidence="1">
    <location>
        <begin position="1"/>
        <end position="18"/>
    </location>
</feature>
<keyword evidence="1" id="KW-0732">Signal</keyword>
<dbReference type="AlphaFoldDB" id="A0AB39VTI9"/>
<dbReference type="NCBIfam" id="TIGR03757">
    <property type="entry name" value="conj_TIGR03757"/>
    <property type="match status" value="1"/>
</dbReference>
<reference evidence="2" key="1">
    <citation type="submission" date="2024-07" db="EMBL/GenBank/DDBJ databases">
        <authorList>
            <person name="Biller S.J."/>
        </authorList>
    </citation>
    <scope>NUCLEOTIDE SEQUENCE</scope>
    <source>
        <strain evidence="2">WC2420</strain>
    </source>
</reference>
<dbReference type="InterPro" id="IPR011090">
    <property type="entry name" value="Integr_conj_element_PFL4709"/>
</dbReference>
<evidence type="ECO:0000256" key="1">
    <source>
        <dbReference type="SAM" id="SignalP"/>
    </source>
</evidence>
<evidence type="ECO:0000313" key="2">
    <source>
        <dbReference type="EMBL" id="XDU72972.1"/>
    </source>
</evidence>
<gene>
    <name evidence="2" type="ORF">AB3G37_02295</name>
</gene>
<accession>A0AB39VTI9</accession>
<dbReference type="Pfam" id="PF07511">
    <property type="entry name" value="DUF1525"/>
    <property type="match status" value="1"/>
</dbReference>
<protein>
    <submittedName>
        <fullName evidence="2">TIGR03757 family integrating conjugative element protein</fullName>
    </submittedName>
</protein>
<name>A0AB39VTI9_9GAMM</name>
<dbReference type="EMBL" id="CP165628">
    <property type="protein sequence ID" value="XDU72972.1"/>
    <property type="molecule type" value="Genomic_DNA"/>
</dbReference>